<gene>
    <name evidence="1" type="ORF">RXV79_26600</name>
</gene>
<keyword evidence="2" id="KW-1185">Reference proteome</keyword>
<sequence>MNKPAAGEDAIRRRFLPMVENANLESGERPQALSAVEAAILRLETDDERSFAQDILLRSQDAFRMQLPRVKARFYWIGCLSLRVQLSSSDAGARDALEPVQASALWEALDQSIRDLKNEACAEVLHERRGGLPTWPGVILHGAVRCDAESRTWIGFHVIANMSSNEVQNFSVEGSVRDGSLFVAAAIPDASMTFQGLQDASRTIPQEGYAQQLRDHFESALEDFRLRFPGTKVQFVGGWRRMSEVVKEGEVAGADAALRLIGRAKGQTWAQEVATLKEFWPEGVDVVLGSLRTDEPVPGQAAFINLADKKTGAMVRFTMATLLAGTPLAQVAQQCVATLLEHGIDANAICLEPMKPVRRLTAMDALMPCADGVYREKEICFFGRAGWRFKRFDWDAGWNFDGPAFESDEAVRVLGQLPHPIAMERAGLQNVLIAHYEPGLLGELREQMARPGRCAGVAAGQLRLKDQRLFELQDRMEMLGHQYDDTYFVQDDAVQPPAGIYGAAHWKAASGVLFIAKRSLIDRLDETSIDKGFPLEYLRLPYPDVFVHFERPLSQKHADGRSFLITGFYASEEPGAGVLEEGATADRILVITYVYRYTGEVLRVGGLTVPLMINKDDQRDLSDVVAEHGQLLSESKEEADDESRRDANFANETLLIAAKVLLYTTLRNARLVYHKDRTTLIEQLRNLKGNKREKAQARLRSAYDSIEIGPEETDEDALFVSMQGHKIKPHWRRGVLRKQRWGKGLEFVRPVWIPPVLVNGHLVDGAPPPRMDYVIE</sequence>
<reference evidence="1 2" key="1">
    <citation type="submission" date="2023-10" db="EMBL/GenBank/DDBJ databases">
        <title>Bacteria for the degradation of biodegradable plastic PBAT(Polybutylene adipate terephthalate).</title>
        <authorList>
            <person name="Weon H.-Y."/>
            <person name="Yeon J."/>
        </authorList>
    </citation>
    <scope>NUCLEOTIDE SEQUENCE [LARGE SCALE GENOMIC DNA]</scope>
    <source>
        <strain evidence="1 2">SBD 7-3</strain>
        <plasmid evidence="1 2">unnamed1</plasmid>
    </source>
</reference>
<evidence type="ECO:0000313" key="1">
    <source>
        <dbReference type="EMBL" id="WOB11206.1"/>
    </source>
</evidence>
<organism evidence="1 2">
    <name type="scientific">Piscinibacter gummiphilus</name>
    <dbReference type="NCBI Taxonomy" id="946333"/>
    <lineage>
        <taxon>Bacteria</taxon>
        <taxon>Pseudomonadati</taxon>
        <taxon>Pseudomonadota</taxon>
        <taxon>Betaproteobacteria</taxon>
        <taxon>Burkholderiales</taxon>
        <taxon>Sphaerotilaceae</taxon>
        <taxon>Piscinibacter</taxon>
    </lineage>
</organism>
<dbReference type="EMBL" id="CP136337">
    <property type="protein sequence ID" value="WOB11206.1"/>
    <property type="molecule type" value="Genomic_DNA"/>
</dbReference>
<dbReference type="Proteomes" id="UP001303946">
    <property type="component" value="Plasmid unnamed1"/>
</dbReference>
<geneLocation type="plasmid" evidence="1 2">
    <name>unnamed1</name>
</geneLocation>
<proteinExistence type="predicted"/>
<evidence type="ECO:0000313" key="2">
    <source>
        <dbReference type="Proteomes" id="UP001303946"/>
    </source>
</evidence>
<dbReference type="Pfam" id="PF26125">
    <property type="entry name" value="AcrVA2-like"/>
    <property type="match status" value="1"/>
</dbReference>
<protein>
    <submittedName>
        <fullName evidence="1">Uncharacterized protein</fullName>
    </submittedName>
</protein>
<dbReference type="InterPro" id="IPR058915">
    <property type="entry name" value="AcrVA2-like"/>
</dbReference>
<keyword evidence="1" id="KW-0614">Plasmid</keyword>
<dbReference type="RefSeq" id="WP_316704395.1">
    <property type="nucleotide sequence ID" value="NZ_CP136337.1"/>
</dbReference>
<name>A0ABZ0D1Z3_9BURK</name>
<accession>A0ABZ0D1Z3</accession>